<dbReference type="AlphaFoldDB" id="A0A815CJ59"/>
<dbReference type="Proteomes" id="UP000663845">
    <property type="component" value="Unassembled WGS sequence"/>
</dbReference>
<dbReference type="EMBL" id="CAJNOG010000527">
    <property type="protein sequence ID" value="CAF1283561.1"/>
    <property type="molecule type" value="Genomic_DNA"/>
</dbReference>
<protein>
    <submittedName>
        <fullName evidence="2">Uncharacterized protein</fullName>
    </submittedName>
</protein>
<reference evidence="2" key="1">
    <citation type="submission" date="2021-02" db="EMBL/GenBank/DDBJ databases">
        <authorList>
            <person name="Nowell W R."/>
        </authorList>
    </citation>
    <scope>NUCLEOTIDE SEQUENCE</scope>
</reference>
<gene>
    <name evidence="2" type="ORF">JYZ213_LOCUS31372</name>
</gene>
<proteinExistence type="predicted"/>
<name>A0A815CJ59_9BILA</name>
<evidence type="ECO:0000313" key="3">
    <source>
        <dbReference type="Proteomes" id="UP000663845"/>
    </source>
</evidence>
<comment type="caution">
    <text evidence="2">The sequence shown here is derived from an EMBL/GenBank/DDBJ whole genome shotgun (WGS) entry which is preliminary data.</text>
</comment>
<feature type="region of interest" description="Disordered" evidence="1">
    <location>
        <begin position="338"/>
        <end position="370"/>
    </location>
</feature>
<evidence type="ECO:0000256" key="1">
    <source>
        <dbReference type="SAM" id="MobiDB-lite"/>
    </source>
</evidence>
<feature type="region of interest" description="Disordered" evidence="1">
    <location>
        <begin position="233"/>
        <end position="306"/>
    </location>
</feature>
<organism evidence="2 3">
    <name type="scientific">Adineta steineri</name>
    <dbReference type="NCBI Taxonomy" id="433720"/>
    <lineage>
        <taxon>Eukaryota</taxon>
        <taxon>Metazoa</taxon>
        <taxon>Spiralia</taxon>
        <taxon>Gnathifera</taxon>
        <taxon>Rotifera</taxon>
        <taxon>Eurotatoria</taxon>
        <taxon>Bdelloidea</taxon>
        <taxon>Adinetida</taxon>
        <taxon>Adinetidae</taxon>
        <taxon>Adineta</taxon>
    </lineage>
</organism>
<sequence length="421" mass="46090">MFICCCYFGAFNTLDFAFEGDSYLRCSSYEYIVTDDWQKFLSSNVSCNNQTNRFPNNTVKKIYDFEIYATCMEENKEFKIRSIITRLFPSSTDKDLEKKEYKQFRGTVNVDKDTYSFEGSHLSKSELEISYKNLHWSSNFSYTLYLTFDKQPIMCRIQIDLAKKINNGKCVNDSNGIRIIHCYYDPRSTSKLLITHVNWTQLDSFRNDSIYFPSNWTAQGGYYINLHSLKTTSTSTTTSTTTTTSTSTTTSTTTTTSTSTTTSTTTTTSTSRTTSTTTTTSTSTTTSTTAATSTSRTTSTTATTLTSTTTTTAPVTSTTTTTSTSTTTTITTAPVTTTTTTTSTSTTTTTTTTTTPPVTSTTTTTSTSTTTAPVATTTTTASTSTITTPLVTSTSTMTTKHQIITTSSIILSDTGTTFFKP</sequence>
<accession>A0A815CJ59</accession>
<evidence type="ECO:0000313" key="2">
    <source>
        <dbReference type="EMBL" id="CAF1283561.1"/>
    </source>
</evidence>